<dbReference type="Proteomes" id="UP000070501">
    <property type="component" value="Unassembled WGS sequence"/>
</dbReference>
<dbReference type="OrthoDB" id="66881at2759"/>
<evidence type="ECO:0000313" key="4">
    <source>
        <dbReference type="Proteomes" id="UP000070501"/>
    </source>
</evidence>
<dbReference type="InParanoid" id="A0A136ILS2"/>
<name>A0A136ILS2_9PEZI</name>
<protein>
    <submittedName>
        <fullName evidence="3">Putative flavin-binding monooxygenase</fullName>
    </submittedName>
</protein>
<comment type="cofactor">
    <cofactor evidence="1">
        <name>FAD</name>
        <dbReference type="ChEBI" id="CHEBI:57692"/>
    </cofactor>
</comment>
<accession>A0A136ILS2</accession>
<evidence type="ECO:0000256" key="1">
    <source>
        <dbReference type="ARBA" id="ARBA00001974"/>
    </source>
</evidence>
<reference evidence="4" key="1">
    <citation type="submission" date="2016-02" db="EMBL/GenBank/DDBJ databases">
        <title>Draft genome sequence of Microdochium bolleyi, a fungal endophyte of beachgrass.</title>
        <authorList>
            <consortium name="DOE Joint Genome Institute"/>
            <person name="David A.S."/>
            <person name="May G."/>
            <person name="Haridas S."/>
            <person name="Lim J."/>
            <person name="Wang M."/>
            <person name="Labutti K."/>
            <person name="Lipzen A."/>
            <person name="Barry K."/>
            <person name="Grigoriev I.V."/>
        </authorList>
    </citation>
    <scope>NUCLEOTIDE SEQUENCE [LARGE SCALE GENOMIC DNA]</scope>
    <source>
        <strain evidence="4">J235TASD1</strain>
    </source>
</reference>
<proteinExistence type="predicted"/>
<dbReference type="PANTHER" id="PTHR43872">
    <property type="entry name" value="MONOOXYGENASE, PUTATIVE (AFU_ORTHOLOGUE AFUA_8G02570)-RELATED"/>
    <property type="match status" value="1"/>
</dbReference>
<gene>
    <name evidence="3" type="ORF">Micbo1qcDRAFT_169036</name>
</gene>
<evidence type="ECO:0000313" key="3">
    <source>
        <dbReference type="EMBL" id="KXJ85883.1"/>
    </source>
</evidence>
<dbReference type="EMBL" id="KQ964273">
    <property type="protein sequence ID" value="KXJ85883.1"/>
    <property type="molecule type" value="Genomic_DNA"/>
</dbReference>
<dbReference type="Gene3D" id="3.50.50.60">
    <property type="entry name" value="FAD/NAD(P)-binding domain"/>
    <property type="match status" value="2"/>
</dbReference>
<dbReference type="GO" id="GO:0004497">
    <property type="term" value="F:monooxygenase activity"/>
    <property type="evidence" value="ECO:0007669"/>
    <property type="project" value="UniProtKB-KW"/>
</dbReference>
<dbReference type="Pfam" id="PF13738">
    <property type="entry name" value="Pyr_redox_3"/>
    <property type="match status" value="1"/>
</dbReference>
<dbReference type="InterPro" id="IPR051820">
    <property type="entry name" value="FAD-binding_MO"/>
</dbReference>
<dbReference type="InterPro" id="IPR036188">
    <property type="entry name" value="FAD/NAD-bd_sf"/>
</dbReference>
<dbReference type="AlphaFoldDB" id="A0A136ILS2"/>
<dbReference type="PANTHER" id="PTHR43872:SF1">
    <property type="entry name" value="MONOOXYGENASE, PUTATIVE (AFU_ORTHOLOGUE AFUA_8G02570)-RELATED"/>
    <property type="match status" value="1"/>
</dbReference>
<keyword evidence="4" id="KW-1185">Reference proteome</keyword>
<organism evidence="3 4">
    <name type="scientific">Microdochium bolleyi</name>
    <dbReference type="NCBI Taxonomy" id="196109"/>
    <lineage>
        <taxon>Eukaryota</taxon>
        <taxon>Fungi</taxon>
        <taxon>Dikarya</taxon>
        <taxon>Ascomycota</taxon>
        <taxon>Pezizomycotina</taxon>
        <taxon>Sordariomycetes</taxon>
        <taxon>Xylariomycetidae</taxon>
        <taxon>Xylariales</taxon>
        <taxon>Microdochiaceae</taxon>
        <taxon>Microdochium</taxon>
    </lineage>
</organism>
<keyword evidence="2 3" id="KW-0560">Oxidoreductase</keyword>
<evidence type="ECO:0000256" key="2">
    <source>
        <dbReference type="ARBA" id="ARBA00023033"/>
    </source>
</evidence>
<keyword evidence="2 3" id="KW-0503">Monooxygenase</keyword>
<dbReference type="SUPFAM" id="SSF51905">
    <property type="entry name" value="FAD/NAD(P)-binding domain"/>
    <property type="match status" value="1"/>
</dbReference>
<sequence>MDKAVRDAGIEDHIHFHHKVVAADWDTKAACWHVTTSTPEGNKTFSARFLIVGTGYYNYNEPLATTIPGIDSFSGRVVHPQFWPDDLDYTGKNVVIIGSGATAITLLPSMVEKGAGHVTMLQRSPSYLLPLPTKDRASAVLNSLLPVSWASNILRFYNTFRTYLLYTLCKAFPKRAIAVLRKITEKLLPEGVSYDPHFKPRYDPWDQRLCVSPGGDFFQALRKGKGSVVTDTIEQVTADSIRLTSGQELHPDIIVTATGLKICFAGNIAFSVDGGPTIDPSKKYVWKAAMIQDLPNLFYMLGYTNASWTLGADVAATLIIRMLTRMAAQGKKYAVPRLTESEAAKMQTKSMFDLSSTYLKKANRELPKAGTGQWEPRTHYFKDLYRVKWGDLDSGLEMR</sequence>